<gene>
    <name evidence="1" type="ORF">HPB50_027550</name>
</gene>
<sequence length="929" mass="104912">MGTTLPAFLAILLNWKCIAVALAIVITSVVTLFYQRVSRYPRGPFPVPLFGNLLALRKIENLHIKAIEWSKTYGDVFTLWIAHNPMVILNSHVVIRETLAKQKLLFAGRSSTKMRDIQTQGNHDIMFEDCTPYWKALRKVAALAVRRYALTRTAEMLCVDVVDAYVDTLAPGPHVVDSRKLFFSMLYKLTGASVYGESLNGEQRDIRRLEEIDHEYYGIVPNGLPSDIAPFLGLLYCKREKRVEVIYKEYREIVYRLFAKAEESYRPDSKENIVHGLLTARQEAIQEKESDAVYLTKENLVQVVMNLFGGTTVIPKDTGVLYNVYRANRDPNLWEEPEEFRPNRFLDHATGRLCQDAGLTFTFGAGARACPGMKLAHVDIFCILVRFMQKVPTVASSILTIVLLPWLSKASKMPPNIIFILADDLGWDDVSFHGSPQIPTPNLDVLAADGIILNNYYVQPLCTPSRSALMSGLYPVHTGMETSVILIGEPWGLPLEVKLMPEYLKDLGYQTHIIGKWHLGYYTEQHVPTARGFDTFYGYYNGEEDYYNHTLPVPQSSEVGLDFWLNDEPLRNETNQYSTTLFGRQAIKLIQERDPNKPFFLYLCHQAPHGGAPIELQAPSENLDKFPYIGEKNRTIFAGMVDALDQSVGDVLEALQQESMLDNSIIVFSSDNGGLPWGEHASRGFNWPLRGAKGTLWEGATRAAGFVWSPLISRNRRVSHQLMHIVDWLPTLYRAAGGDSSKMKGTDGHDMWLHLCADLPSPRTEMLYNIDPVGGTAALRYRDYKLVLGVSAGGQYDQRFRTPGNSRPYADLDRLMAESKAARVLRDFYNTGAFLFPSQWRQRATLNCGPQMSNNFVGGDPPYLFDLSRDPCEMHNLAPDNRELLSVLIRRLASYAITSVAPRNKPVDPRSFPKYHNGTWAPWVNVASM</sequence>
<organism evidence="1 2">
    <name type="scientific">Hyalomma asiaticum</name>
    <name type="common">Tick</name>
    <dbReference type="NCBI Taxonomy" id="266040"/>
    <lineage>
        <taxon>Eukaryota</taxon>
        <taxon>Metazoa</taxon>
        <taxon>Ecdysozoa</taxon>
        <taxon>Arthropoda</taxon>
        <taxon>Chelicerata</taxon>
        <taxon>Arachnida</taxon>
        <taxon>Acari</taxon>
        <taxon>Parasitiformes</taxon>
        <taxon>Ixodida</taxon>
        <taxon>Ixodoidea</taxon>
        <taxon>Ixodidae</taxon>
        <taxon>Hyalomminae</taxon>
        <taxon>Hyalomma</taxon>
    </lineage>
</organism>
<protein>
    <submittedName>
        <fullName evidence="1">Uncharacterized protein</fullName>
    </submittedName>
</protein>
<keyword evidence="2" id="KW-1185">Reference proteome</keyword>
<comment type="caution">
    <text evidence="1">The sequence shown here is derived from an EMBL/GenBank/DDBJ whole genome shotgun (WGS) entry which is preliminary data.</text>
</comment>
<reference evidence="1" key="1">
    <citation type="submission" date="2020-05" db="EMBL/GenBank/DDBJ databases">
        <title>Large-scale comparative analyses of tick genomes elucidate their genetic diversity and vector capacities.</title>
        <authorList>
            <person name="Jia N."/>
            <person name="Wang J."/>
            <person name="Shi W."/>
            <person name="Du L."/>
            <person name="Sun Y."/>
            <person name="Zhan W."/>
            <person name="Jiang J."/>
            <person name="Wang Q."/>
            <person name="Zhang B."/>
            <person name="Ji P."/>
            <person name="Sakyi L.B."/>
            <person name="Cui X."/>
            <person name="Yuan T."/>
            <person name="Jiang B."/>
            <person name="Yang W."/>
            <person name="Lam T.T.-Y."/>
            <person name="Chang Q."/>
            <person name="Ding S."/>
            <person name="Wang X."/>
            <person name="Zhu J."/>
            <person name="Ruan X."/>
            <person name="Zhao L."/>
            <person name="Wei J."/>
            <person name="Que T."/>
            <person name="Du C."/>
            <person name="Cheng J."/>
            <person name="Dai P."/>
            <person name="Han X."/>
            <person name="Huang E."/>
            <person name="Gao Y."/>
            <person name="Liu J."/>
            <person name="Shao H."/>
            <person name="Ye R."/>
            <person name="Li L."/>
            <person name="Wei W."/>
            <person name="Wang X."/>
            <person name="Wang C."/>
            <person name="Yang T."/>
            <person name="Huo Q."/>
            <person name="Li W."/>
            <person name="Guo W."/>
            <person name="Chen H."/>
            <person name="Zhou L."/>
            <person name="Ni X."/>
            <person name="Tian J."/>
            <person name="Zhou Y."/>
            <person name="Sheng Y."/>
            <person name="Liu T."/>
            <person name="Pan Y."/>
            <person name="Xia L."/>
            <person name="Li J."/>
            <person name="Zhao F."/>
            <person name="Cao W."/>
        </authorList>
    </citation>
    <scope>NUCLEOTIDE SEQUENCE</scope>
    <source>
        <strain evidence="1">Hyas-2018</strain>
    </source>
</reference>
<name>A0ACB7T0G4_HYAAI</name>
<evidence type="ECO:0000313" key="1">
    <source>
        <dbReference type="EMBL" id="KAH6940400.1"/>
    </source>
</evidence>
<evidence type="ECO:0000313" key="2">
    <source>
        <dbReference type="Proteomes" id="UP000821845"/>
    </source>
</evidence>
<dbReference type="EMBL" id="CM023482">
    <property type="protein sequence ID" value="KAH6940400.1"/>
    <property type="molecule type" value="Genomic_DNA"/>
</dbReference>
<proteinExistence type="predicted"/>
<accession>A0ACB7T0G4</accession>
<dbReference type="Proteomes" id="UP000821845">
    <property type="component" value="Chromosome 2"/>
</dbReference>